<evidence type="ECO:0000256" key="1">
    <source>
        <dbReference type="SAM" id="MobiDB-lite"/>
    </source>
</evidence>
<evidence type="ECO:0000313" key="3">
    <source>
        <dbReference type="WBParaSite" id="PSU_v2.g4491.t1"/>
    </source>
</evidence>
<organism evidence="2 3">
    <name type="scientific">Panagrolaimus superbus</name>
    <dbReference type="NCBI Taxonomy" id="310955"/>
    <lineage>
        <taxon>Eukaryota</taxon>
        <taxon>Metazoa</taxon>
        <taxon>Ecdysozoa</taxon>
        <taxon>Nematoda</taxon>
        <taxon>Chromadorea</taxon>
        <taxon>Rhabditida</taxon>
        <taxon>Tylenchina</taxon>
        <taxon>Panagrolaimomorpha</taxon>
        <taxon>Panagrolaimoidea</taxon>
        <taxon>Panagrolaimidae</taxon>
        <taxon>Panagrolaimus</taxon>
    </lineage>
</organism>
<dbReference type="AlphaFoldDB" id="A0A914YX00"/>
<reference evidence="3" key="1">
    <citation type="submission" date="2022-11" db="UniProtKB">
        <authorList>
            <consortium name="WormBaseParasite"/>
        </authorList>
    </citation>
    <scope>IDENTIFICATION</scope>
</reference>
<feature type="region of interest" description="Disordered" evidence="1">
    <location>
        <begin position="1"/>
        <end position="31"/>
    </location>
</feature>
<dbReference type="WBParaSite" id="PSU_v2.g4491.t1">
    <property type="protein sequence ID" value="PSU_v2.g4491.t1"/>
    <property type="gene ID" value="PSU_v2.g4491"/>
</dbReference>
<dbReference type="Proteomes" id="UP000887577">
    <property type="component" value="Unplaced"/>
</dbReference>
<proteinExistence type="predicted"/>
<feature type="compositionally biased region" description="Polar residues" evidence="1">
    <location>
        <begin position="18"/>
        <end position="30"/>
    </location>
</feature>
<keyword evidence="2" id="KW-1185">Reference proteome</keyword>
<protein>
    <submittedName>
        <fullName evidence="3">Uncharacterized protein</fullName>
    </submittedName>
</protein>
<sequence length="343" mass="40044">MSNSSSDGNEISGLAYTPLTSHPTITTNAPGQKRQKYIPMETDTPKIRHSSIKSIFTEQDKPWKSSFIISLFADISLSAHQKVSLYLDHINMPTSKRSLSVTELDTVNKYTTYNCQWDTLNETTFFEQYKRNDQTVLHSTPLICFPKNHKAHQMILGCSRIAALRRYNPMENVEIDFILHRVPSYEDQILINELASQNYDWSHDYTSAQLLRALHRLLKNKADDLALDPKPWMLITEEDELEYGKNIVKMFSIIFNLQKSEYELHWCIFKIARLTDFQFKQSVVYLARMTFPEELNIVMNKFRQCPAAMSNLLKSVEDDKQICFDELKTRMDRLTVYEFNNPP</sequence>
<evidence type="ECO:0000313" key="2">
    <source>
        <dbReference type="Proteomes" id="UP000887577"/>
    </source>
</evidence>
<accession>A0A914YX00</accession>
<name>A0A914YX00_9BILA</name>